<keyword evidence="7" id="KW-1185">Reference proteome</keyword>
<comment type="caution">
    <text evidence="6">The sequence shown here is derived from an EMBL/GenBank/DDBJ whole genome shotgun (WGS) entry which is preliminary data.</text>
</comment>
<evidence type="ECO:0000313" key="7">
    <source>
        <dbReference type="Proteomes" id="UP000244081"/>
    </source>
</evidence>
<keyword evidence="6" id="KW-0315">Glutamine amidotransferase</keyword>
<dbReference type="SUPFAM" id="SSF52317">
    <property type="entry name" value="Class I glutamine amidotransferase-like"/>
    <property type="match status" value="1"/>
</dbReference>
<organism evidence="6 7">
    <name type="scientific">Breoghania corrubedonensis</name>
    <dbReference type="NCBI Taxonomy" id="665038"/>
    <lineage>
        <taxon>Bacteria</taxon>
        <taxon>Pseudomonadati</taxon>
        <taxon>Pseudomonadota</taxon>
        <taxon>Alphaproteobacteria</taxon>
        <taxon>Hyphomicrobiales</taxon>
        <taxon>Stappiaceae</taxon>
        <taxon>Breoghania</taxon>
    </lineage>
</organism>
<dbReference type="GO" id="GO:0005829">
    <property type="term" value="C:cytosol"/>
    <property type="evidence" value="ECO:0007669"/>
    <property type="project" value="TreeGrafter"/>
</dbReference>
<comment type="catalytic activity">
    <reaction evidence="2">
        <text>4-(gamma-L-glutamylamino)butanoate + H2O = 4-aminobutanoate + L-glutamate</text>
        <dbReference type="Rhea" id="RHEA:19737"/>
        <dbReference type="ChEBI" id="CHEBI:15377"/>
        <dbReference type="ChEBI" id="CHEBI:29985"/>
        <dbReference type="ChEBI" id="CHEBI:58800"/>
        <dbReference type="ChEBI" id="CHEBI:59888"/>
        <dbReference type="EC" id="3.5.1.94"/>
    </reaction>
</comment>
<dbReference type="GO" id="GO:0033969">
    <property type="term" value="F:gamma-glutamyl-gamma-aminobutyrate hydrolase activity"/>
    <property type="evidence" value="ECO:0007669"/>
    <property type="project" value="UniProtKB-EC"/>
</dbReference>
<dbReference type="PANTHER" id="PTHR43235">
    <property type="entry name" value="GLUTAMINE AMIDOTRANSFERASE PB2B2.05-RELATED"/>
    <property type="match status" value="1"/>
</dbReference>
<dbReference type="InterPro" id="IPR029062">
    <property type="entry name" value="Class_I_gatase-like"/>
</dbReference>
<evidence type="ECO:0000313" key="6">
    <source>
        <dbReference type="EMBL" id="PTW59434.1"/>
    </source>
</evidence>
<comment type="similarity">
    <text evidence="1">Belongs to the peptidase C26 family.</text>
</comment>
<keyword evidence="6" id="KW-0808">Transferase</keyword>
<dbReference type="OrthoDB" id="9813383at2"/>
<dbReference type="Pfam" id="PF07722">
    <property type="entry name" value="Peptidase_C26"/>
    <property type="match status" value="1"/>
</dbReference>
<dbReference type="Gene3D" id="3.40.50.880">
    <property type="match status" value="1"/>
</dbReference>
<dbReference type="InterPro" id="IPR044668">
    <property type="entry name" value="PuuD-like"/>
</dbReference>
<dbReference type="FunFam" id="3.40.50.880:FF:000030">
    <property type="entry name" value="Gamma-glutamyl-gamma-aminobutyrate hydrolase PuuD"/>
    <property type="match status" value="1"/>
</dbReference>
<dbReference type="EC" id="3.5.1.94" evidence="5"/>
<reference evidence="6 7" key="1">
    <citation type="submission" date="2018-04" db="EMBL/GenBank/DDBJ databases">
        <title>Genomic Encyclopedia of Archaeal and Bacterial Type Strains, Phase II (KMG-II): from individual species to whole genera.</title>
        <authorList>
            <person name="Goeker M."/>
        </authorList>
    </citation>
    <scope>NUCLEOTIDE SEQUENCE [LARGE SCALE GENOMIC DNA]</scope>
    <source>
        <strain evidence="6 7">DSM 23382</strain>
    </source>
</reference>
<dbReference type="GO" id="GO:0016740">
    <property type="term" value="F:transferase activity"/>
    <property type="evidence" value="ECO:0007669"/>
    <property type="project" value="UniProtKB-KW"/>
</dbReference>
<gene>
    <name evidence="6" type="ORF">C8N35_107148</name>
</gene>
<dbReference type="AlphaFoldDB" id="A0A2T5V6Q4"/>
<evidence type="ECO:0000256" key="2">
    <source>
        <dbReference type="ARBA" id="ARBA00052718"/>
    </source>
</evidence>
<name>A0A2T5V6Q4_9HYPH</name>
<comment type="pathway">
    <text evidence="4">Amine and polyamine degradation; putrescine degradation; 4-aminobutanoate from putrescine: step 4/4.</text>
</comment>
<comment type="function">
    <text evidence="3">Involved in the breakdown of putrescine via hydrolysis of the gamma-glutamyl linkage of gamma-glutamyl-gamma-aminobutyrate.</text>
</comment>
<accession>A0A2T5V6Q4</accession>
<dbReference type="EMBL" id="QAYG01000007">
    <property type="protein sequence ID" value="PTW59434.1"/>
    <property type="molecule type" value="Genomic_DNA"/>
</dbReference>
<dbReference type="RefSeq" id="WP_107990960.1">
    <property type="nucleotide sequence ID" value="NZ_QAYG01000007.1"/>
</dbReference>
<proteinExistence type="inferred from homology"/>
<sequence length="254" mass="26907">MTRPIVLVSADVRPGDGHEWHAAAATYLEAVITGSDAVPLVLPSLGAAIDLDAVLTRVDGVMLTGARSNVHPSLYGGVASAENGPYDPQRDATTLPLARRALELGIPLLAICRGMQELNVALGGTLATEIQSLPGRRDHRAAQSDVQDERYGLAHEIEVEAGSCLAAVLGTAPDGGVTRVNSLHRQAVDMLAPDLLADARAEDGTIEAAHPQAAKGWALATQWHPEYWVASDETSKKIFAAFGKAMRARMRRAE</sequence>
<protein>
    <recommendedName>
        <fullName evidence="5">gamma-glutamyl-gamma-aminobutyrate hydrolase</fullName>
        <ecNumber evidence="5">3.5.1.94</ecNumber>
    </recommendedName>
</protein>
<dbReference type="GO" id="GO:0006598">
    <property type="term" value="P:polyamine catabolic process"/>
    <property type="evidence" value="ECO:0007669"/>
    <property type="project" value="TreeGrafter"/>
</dbReference>
<dbReference type="Proteomes" id="UP000244081">
    <property type="component" value="Unassembled WGS sequence"/>
</dbReference>
<evidence type="ECO:0000256" key="1">
    <source>
        <dbReference type="ARBA" id="ARBA00011083"/>
    </source>
</evidence>
<dbReference type="PROSITE" id="PS51273">
    <property type="entry name" value="GATASE_TYPE_1"/>
    <property type="match status" value="1"/>
</dbReference>
<dbReference type="PANTHER" id="PTHR43235:SF1">
    <property type="entry name" value="GLUTAMINE AMIDOTRANSFERASE PB2B2.05-RELATED"/>
    <property type="match status" value="1"/>
</dbReference>
<dbReference type="CDD" id="cd01745">
    <property type="entry name" value="GATase1_2"/>
    <property type="match status" value="1"/>
</dbReference>
<evidence type="ECO:0000256" key="3">
    <source>
        <dbReference type="ARBA" id="ARBA00055068"/>
    </source>
</evidence>
<evidence type="ECO:0000256" key="5">
    <source>
        <dbReference type="ARBA" id="ARBA00066788"/>
    </source>
</evidence>
<dbReference type="InterPro" id="IPR011697">
    <property type="entry name" value="Peptidase_C26"/>
</dbReference>
<evidence type="ECO:0000256" key="4">
    <source>
        <dbReference type="ARBA" id="ARBA00060634"/>
    </source>
</evidence>